<organism evidence="2 3">
    <name type="scientific">Hevea brasiliensis</name>
    <name type="common">Para rubber tree</name>
    <name type="synonym">Siphonia brasiliensis</name>
    <dbReference type="NCBI Taxonomy" id="3981"/>
    <lineage>
        <taxon>Eukaryota</taxon>
        <taxon>Viridiplantae</taxon>
        <taxon>Streptophyta</taxon>
        <taxon>Embryophyta</taxon>
        <taxon>Tracheophyta</taxon>
        <taxon>Spermatophyta</taxon>
        <taxon>Magnoliopsida</taxon>
        <taxon>eudicotyledons</taxon>
        <taxon>Gunneridae</taxon>
        <taxon>Pentapetalae</taxon>
        <taxon>rosids</taxon>
        <taxon>fabids</taxon>
        <taxon>Malpighiales</taxon>
        <taxon>Euphorbiaceae</taxon>
        <taxon>Crotonoideae</taxon>
        <taxon>Micrandreae</taxon>
        <taxon>Hevea</taxon>
    </lineage>
</organism>
<dbReference type="InterPro" id="IPR003676">
    <property type="entry name" value="SAUR_fam"/>
</dbReference>
<evidence type="ECO:0000256" key="1">
    <source>
        <dbReference type="ARBA" id="ARBA00006974"/>
    </source>
</evidence>
<dbReference type="PANTHER" id="PTHR31175:SF49">
    <property type="entry name" value="SAUR FAMILY PROTEIN"/>
    <property type="match status" value="1"/>
</dbReference>
<evidence type="ECO:0000313" key="3">
    <source>
        <dbReference type="Proteomes" id="UP001174677"/>
    </source>
</evidence>
<dbReference type="Proteomes" id="UP001174677">
    <property type="component" value="Chromosome 15"/>
</dbReference>
<evidence type="ECO:0000313" key="2">
    <source>
        <dbReference type="EMBL" id="KAJ9152427.1"/>
    </source>
</evidence>
<reference evidence="2 3" key="1">
    <citation type="journal article" date="2023" name="Plant Biotechnol. J.">
        <title>Chromosome-level wild Hevea brasiliensis genome provides new tools for genomic-assisted breeding and valuable loci to elevate rubber yield.</title>
        <authorList>
            <person name="Cheng H."/>
            <person name="Song X."/>
            <person name="Hu Y."/>
            <person name="Wu T."/>
            <person name="Yang Q."/>
            <person name="An Z."/>
            <person name="Feng S."/>
            <person name="Deng Z."/>
            <person name="Wu W."/>
            <person name="Zeng X."/>
            <person name="Tu M."/>
            <person name="Wang X."/>
            <person name="Huang H."/>
        </authorList>
    </citation>
    <scope>NUCLEOTIDE SEQUENCE [LARGE SCALE GENOMIC DNA]</scope>
    <source>
        <strain evidence="2">MT/VB/25A 57/8</strain>
    </source>
</reference>
<evidence type="ECO:0008006" key="4">
    <source>
        <dbReference type="Google" id="ProtNLM"/>
    </source>
</evidence>
<comment type="caution">
    <text evidence="2">The sequence shown here is derived from an EMBL/GenBank/DDBJ whole genome shotgun (WGS) entry which is preliminary data.</text>
</comment>
<dbReference type="Pfam" id="PF02519">
    <property type="entry name" value="Auxin_inducible"/>
    <property type="match status" value="1"/>
</dbReference>
<proteinExistence type="inferred from homology"/>
<sequence>MISAKKLLKLAEKWQKMAAIRRRGMTLPQTFGSIDTSNCSTSLMAEKGHFIVYSADGKCFLLPLGYLNNEIIKELFNMAEAEFGLQSKRPLILPCGQTLWNLDVERALLVSIAINCCSSSFYFQHQTISHQLPICSF</sequence>
<protein>
    <recommendedName>
        <fullName evidence="4">Auxin-responsive protein</fullName>
    </recommendedName>
</protein>
<dbReference type="EMBL" id="JARPOI010000015">
    <property type="protein sequence ID" value="KAJ9152427.1"/>
    <property type="molecule type" value="Genomic_DNA"/>
</dbReference>
<gene>
    <name evidence="2" type="ORF">P3X46_025994</name>
</gene>
<accession>A0ABQ9KVL3</accession>
<keyword evidence="3" id="KW-1185">Reference proteome</keyword>
<name>A0ABQ9KVL3_HEVBR</name>
<dbReference type="PANTHER" id="PTHR31175">
    <property type="entry name" value="AUXIN-RESPONSIVE FAMILY PROTEIN"/>
    <property type="match status" value="1"/>
</dbReference>
<comment type="similarity">
    <text evidence="1">Belongs to the ARG7 family.</text>
</comment>